<proteinExistence type="inferred from homology"/>
<evidence type="ECO:0000256" key="1">
    <source>
        <dbReference type="ARBA" id="ARBA00010923"/>
    </source>
</evidence>
<dbReference type="AlphaFoldDB" id="A0A328Z2K9"/>
<dbReference type="InterPro" id="IPR052021">
    <property type="entry name" value="Type-I_RS_S_subunit"/>
</dbReference>
<feature type="domain" description="Type I restriction modification DNA specificity" evidence="4">
    <location>
        <begin position="17"/>
        <end position="129"/>
    </location>
</feature>
<dbReference type="PANTHER" id="PTHR30408">
    <property type="entry name" value="TYPE-1 RESTRICTION ENZYME ECOKI SPECIFICITY PROTEIN"/>
    <property type="match status" value="1"/>
</dbReference>
<evidence type="ECO:0000256" key="2">
    <source>
        <dbReference type="ARBA" id="ARBA00022747"/>
    </source>
</evidence>
<gene>
    <name evidence="5" type="ORF">AX018_102624</name>
</gene>
<keyword evidence="2" id="KW-0680">Restriction system</keyword>
<dbReference type="Pfam" id="PF01420">
    <property type="entry name" value="Methylase_S"/>
    <property type="match status" value="1"/>
</dbReference>
<evidence type="ECO:0000256" key="3">
    <source>
        <dbReference type="ARBA" id="ARBA00023125"/>
    </source>
</evidence>
<keyword evidence="6" id="KW-1185">Reference proteome</keyword>
<dbReference type="SUPFAM" id="SSF116734">
    <property type="entry name" value="DNA methylase specificity domain"/>
    <property type="match status" value="2"/>
</dbReference>
<dbReference type="GO" id="GO:0003677">
    <property type="term" value="F:DNA binding"/>
    <property type="evidence" value="ECO:0007669"/>
    <property type="project" value="UniProtKB-KW"/>
</dbReference>
<dbReference type="Gene3D" id="3.90.220.20">
    <property type="entry name" value="DNA methylase specificity domains"/>
    <property type="match status" value="2"/>
</dbReference>
<sequence>MVPATEKQLDRCLLAPGDVLFNATNSPELVGKSALFLGAKEPVVFSNHFLRLRTDPDQLSAGYLAHWLRSQWIKGTFQRLCNAWVNQASVRKESLLDMELSPPSLNQQERIATILDKADSLRRKRQAAIRLSDEFLRAVFHERFAAKPRSSVLTDYCDFLAGFAFKSDQYIKPHDGVRLLRGINVGVDRFDWSDAVGYPVSAVDDLGRYRLEQGDVVLAMDRPWISTGLKCAVVDDRVAGSYLVQRVARLRPRQPGTGAFVFNCLQGHDFKVHCRITETTIPHISPKDFSSFPVPCATEAELRLFSELARKVWGMTSTGTIAATSGDELLSSLQAKFFALA</sequence>
<dbReference type="GO" id="GO:0009307">
    <property type="term" value="P:DNA restriction-modification system"/>
    <property type="evidence" value="ECO:0007669"/>
    <property type="project" value="UniProtKB-KW"/>
</dbReference>
<dbReference type="InterPro" id="IPR000055">
    <property type="entry name" value="Restrct_endonuc_typeI_TRD"/>
</dbReference>
<protein>
    <submittedName>
        <fullName evidence="5">Type I restriction enzyme S subunit</fullName>
    </submittedName>
</protein>
<evidence type="ECO:0000313" key="5">
    <source>
        <dbReference type="EMBL" id="RAR79415.1"/>
    </source>
</evidence>
<keyword evidence="3" id="KW-0238">DNA-binding</keyword>
<dbReference type="PANTHER" id="PTHR30408:SF12">
    <property type="entry name" value="TYPE I RESTRICTION ENZYME MJAVIII SPECIFICITY SUBUNIT"/>
    <property type="match status" value="1"/>
</dbReference>
<dbReference type="Proteomes" id="UP000248856">
    <property type="component" value="Unassembled WGS sequence"/>
</dbReference>
<evidence type="ECO:0000313" key="6">
    <source>
        <dbReference type="Proteomes" id="UP000248856"/>
    </source>
</evidence>
<accession>A0A328Z2K9</accession>
<organism evidence="5 6">
    <name type="scientific">Paracidovorax anthurii</name>
    <dbReference type="NCBI Taxonomy" id="78229"/>
    <lineage>
        <taxon>Bacteria</taxon>
        <taxon>Pseudomonadati</taxon>
        <taxon>Pseudomonadota</taxon>
        <taxon>Betaproteobacteria</taxon>
        <taxon>Burkholderiales</taxon>
        <taxon>Comamonadaceae</taxon>
        <taxon>Paracidovorax</taxon>
    </lineage>
</organism>
<dbReference type="EMBL" id="QLTA01000026">
    <property type="protein sequence ID" value="RAR79415.1"/>
    <property type="molecule type" value="Genomic_DNA"/>
</dbReference>
<name>A0A328Z2K9_9BURK</name>
<comment type="caution">
    <text evidence="5">The sequence shown here is derived from an EMBL/GenBank/DDBJ whole genome shotgun (WGS) entry which is preliminary data.</text>
</comment>
<reference evidence="5 6" key="1">
    <citation type="submission" date="2018-06" db="EMBL/GenBank/DDBJ databases">
        <title>Genomic Encyclopedia of Archaeal and Bacterial Type Strains, Phase II (KMG-II): from individual species to whole genera.</title>
        <authorList>
            <person name="Goeker M."/>
        </authorList>
    </citation>
    <scope>NUCLEOTIDE SEQUENCE [LARGE SCALE GENOMIC DNA]</scope>
    <source>
        <strain evidence="5 6">CFPB 3232</strain>
    </source>
</reference>
<dbReference type="RefSeq" id="WP_211322432.1">
    <property type="nucleotide sequence ID" value="NZ_CBCSGC010000006.1"/>
</dbReference>
<comment type="similarity">
    <text evidence="1">Belongs to the type-I restriction system S methylase family.</text>
</comment>
<dbReference type="InterPro" id="IPR044946">
    <property type="entry name" value="Restrct_endonuc_typeI_TRD_sf"/>
</dbReference>
<evidence type="ECO:0000259" key="4">
    <source>
        <dbReference type="Pfam" id="PF01420"/>
    </source>
</evidence>